<sequence>MNVVLSKSEVASFLSQMKGILKADTFNIDSHFRLIKNSKEEIEYSTPYTLIDLEYDVFDVVNELKSLEVSNYSESKLDRDDPDPPILLVFGKFINDREIYIKIKCRDINDIGQVICVSFHYAKWEMKYPYK</sequence>
<dbReference type="Proteomes" id="UP000219563">
    <property type="component" value="Unassembled WGS sequence"/>
</dbReference>
<dbReference type="EMBL" id="OBMR01000006">
    <property type="protein sequence ID" value="SOC03838.1"/>
    <property type="molecule type" value="Genomic_DNA"/>
</dbReference>
<evidence type="ECO:0008006" key="3">
    <source>
        <dbReference type="Google" id="ProtNLM"/>
    </source>
</evidence>
<organism evidence="1 2">
    <name type="scientific">Pseudobutyrivibrio ruminis DSM 9787</name>
    <dbReference type="NCBI Taxonomy" id="1123011"/>
    <lineage>
        <taxon>Bacteria</taxon>
        <taxon>Bacillati</taxon>
        <taxon>Bacillota</taxon>
        <taxon>Clostridia</taxon>
        <taxon>Lachnospirales</taxon>
        <taxon>Lachnospiraceae</taxon>
        <taxon>Pseudobutyrivibrio</taxon>
    </lineage>
</organism>
<gene>
    <name evidence="1" type="ORF">SAMN02910411_1956</name>
</gene>
<name>A0A285S8B4_9FIRM</name>
<evidence type="ECO:0000313" key="1">
    <source>
        <dbReference type="EMBL" id="SOC03838.1"/>
    </source>
</evidence>
<dbReference type="AlphaFoldDB" id="A0A285S8B4"/>
<proteinExistence type="predicted"/>
<protein>
    <recommendedName>
        <fullName evidence="3">Toxin</fullName>
    </recommendedName>
</protein>
<accession>A0A285S8B4</accession>
<evidence type="ECO:0000313" key="2">
    <source>
        <dbReference type="Proteomes" id="UP000219563"/>
    </source>
</evidence>
<reference evidence="1 2" key="1">
    <citation type="submission" date="2017-08" db="EMBL/GenBank/DDBJ databases">
        <authorList>
            <person name="de Groot N.N."/>
        </authorList>
    </citation>
    <scope>NUCLEOTIDE SEQUENCE [LARGE SCALE GENOMIC DNA]</scope>
    <source>
        <strain evidence="1 2">DSM 9787</strain>
    </source>
</reference>
<dbReference type="RefSeq" id="WP_097076314.1">
    <property type="nucleotide sequence ID" value="NZ_OBMR01000006.1"/>
</dbReference>